<dbReference type="PROSITE" id="PS51257">
    <property type="entry name" value="PROKAR_LIPOPROTEIN"/>
    <property type="match status" value="1"/>
</dbReference>
<sequence length="274" mass="30498">MKKNDTYSVLVMAGLAFLSACSTPQNDIAPATATSQTTVTPQSPVTAKQGLVVQITEFSILANGEKTVKLNGKDLSVSWRLRNEYAYDAQSRLISQKTKGQNNANWWEELSYTYTPDLVQRYQNSENKDLLNTLLLNMKGYLKGNSAPDEYGYDADGYLVSYKGNGQQDTYTIKNGNVIAKETVYSSGAVQKSVYEYDLTKLSIPSPLTFRGKQSQNLVTKQTMVTTSATTGVSQTSVFTYQYDFDTQGRAVREFVVSATDPNWPSSIREFVYQ</sequence>
<protein>
    <recommendedName>
        <fullName evidence="4">DUF4595 domain-containing protein</fullName>
    </recommendedName>
</protein>
<dbReference type="AlphaFoldDB" id="A0A6M0IIK5"/>
<keyword evidence="1" id="KW-0732">Signal</keyword>
<proteinExistence type="predicted"/>
<accession>A0A6M0IIK5</accession>
<feature type="signal peptide" evidence="1">
    <location>
        <begin position="1"/>
        <end position="22"/>
    </location>
</feature>
<evidence type="ECO:0008006" key="4">
    <source>
        <dbReference type="Google" id="ProtNLM"/>
    </source>
</evidence>
<dbReference type="Proteomes" id="UP000477386">
    <property type="component" value="Unassembled WGS sequence"/>
</dbReference>
<evidence type="ECO:0000313" key="2">
    <source>
        <dbReference type="EMBL" id="NEU68116.1"/>
    </source>
</evidence>
<feature type="chain" id="PRO_5026983555" description="DUF4595 domain-containing protein" evidence="1">
    <location>
        <begin position="23"/>
        <end position="274"/>
    </location>
</feature>
<name>A0A6M0IIK5_9BACT</name>
<reference evidence="2 3" key="1">
    <citation type="submission" date="2020-02" db="EMBL/GenBank/DDBJ databases">
        <title>Draft genome sequence of two Spirosoma agri KCTC 52727 and Spirosoma terrae KCTC 52035.</title>
        <authorList>
            <person name="Rojas J."/>
            <person name="Ambika Manirajan B."/>
            <person name="Ratering S."/>
            <person name="Suarez C."/>
            <person name="Schnell S."/>
        </authorList>
    </citation>
    <scope>NUCLEOTIDE SEQUENCE [LARGE SCALE GENOMIC DNA]</scope>
    <source>
        <strain evidence="2 3">KCTC 52727</strain>
    </source>
</reference>
<dbReference type="EMBL" id="JAAGNZ010000001">
    <property type="protein sequence ID" value="NEU68116.1"/>
    <property type="molecule type" value="Genomic_DNA"/>
</dbReference>
<dbReference type="RefSeq" id="WP_164039516.1">
    <property type="nucleotide sequence ID" value="NZ_JAAGNZ010000001.1"/>
</dbReference>
<evidence type="ECO:0000256" key="1">
    <source>
        <dbReference type="SAM" id="SignalP"/>
    </source>
</evidence>
<evidence type="ECO:0000313" key="3">
    <source>
        <dbReference type="Proteomes" id="UP000477386"/>
    </source>
</evidence>
<organism evidence="2 3">
    <name type="scientific">Spirosoma agri</name>
    <dbReference type="NCBI Taxonomy" id="1987381"/>
    <lineage>
        <taxon>Bacteria</taxon>
        <taxon>Pseudomonadati</taxon>
        <taxon>Bacteroidota</taxon>
        <taxon>Cytophagia</taxon>
        <taxon>Cytophagales</taxon>
        <taxon>Cytophagaceae</taxon>
        <taxon>Spirosoma</taxon>
    </lineage>
</organism>
<gene>
    <name evidence="2" type="ORF">GK091_14585</name>
</gene>
<keyword evidence="3" id="KW-1185">Reference proteome</keyword>
<comment type="caution">
    <text evidence="2">The sequence shown here is derived from an EMBL/GenBank/DDBJ whole genome shotgun (WGS) entry which is preliminary data.</text>
</comment>